<evidence type="ECO:0000313" key="1">
    <source>
        <dbReference type="EMBL" id="NYZ18992.1"/>
    </source>
</evidence>
<organism evidence="1 2">
    <name type="scientific">Azospirillum oleiclasticum</name>
    <dbReference type="NCBI Taxonomy" id="2735135"/>
    <lineage>
        <taxon>Bacteria</taxon>
        <taxon>Pseudomonadati</taxon>
        <taxon>Pseudomonadota</taxon>
        <taxon>Alphaproteobacteria</taxon>
        <taxon>Rhodospirillales</taxon>
        <taxon>Azospirillaceae</taxon>
        <taxon>Azospirillum</taxon>
    </lineage>
</organism>
<keyword evidence="2" id="KW-1185">Reference proteome</keyword>
<dbReference type="RefSeq" id="WP_180280681.1">
    <property type="nucleotide sequence ID" value="NZ_JABFDB010000001.1"/>
</dbReference>
<sequence length="128" mass="14378">MAGGHGGGFLFHIDGIGGHIDVFADRIVLHRHGFVHFWVELLKLYEGSTETVIPLSQISSMTIVQPIFLPGYARFTYPGSPAYSPHYWVDAMQPNTMLMGYVDNRGFHRLKRMLDGRPAPVIHDRAAE</sequence>
<proteinExistence type="predicted"/>
<comment type="caution">
    <text evidence="1">The sequence shown here is derived from an EMBL/GenBank/DDBJ whole genome shotgun (WGS) entry which is preliminary data.</text>
</comment>
<gene>
    <name evidence="1" type="ORF">HND93_04655</name>
</gene>
<name>A0ABX2T3U0_9PROT</name>
<dbReference type="EMBL" id="JABFDB010000001">
    <property type="protein sequence ID" value="NYZ18992.1"/>
    <property type="molecule type" value="Genomic_DNA"/>
</dbReference>
<protein>
    <submittedName>
        <fullName evidence="1">Uncharacterized protein</fullName>
    </submittedName>
</protein>
<accession>A0ABX2T3U0</accession>
<evidence type="ECO:0000313" key="2">
    <source>
        <dbReference type="Proteomes" id="UP000584642"/>
    </source>
</evidence>
<reference evidence="1 2" key="1">
    <citation type="submission" date="2020-05" db="EMBL/GenBank/DDBJ databases">
        <title>Azospirillum oleiclasticum sp. nov, a nitrogen-fixing and heavy crude oil-emulsifying bacterium isolated from the crude oil of Yumen Oilfield.</title>
        <authorList>
            <person name="Wu D."/>
            <person name="Cai M."/>
            <person name="Zhang X."/>
        </authorList>
    </citation>
    <scope>NUCLEOTIDE SEQUENCE [LARGE SCALE GENOMIC DNA]</scope>
    <source>
        <strain evidence="1 2">ROY-1-1-2</strain>
    </source>
</reference>
<dbReference type="Proteomes" id="UP000584642">
    <property type="component" value="Unassembled WGS sequence"/>
</dbReference>